<dbReference type="RefSeq" id="XP_004360188.1">
    <property type="nucleotide sequence ID" value="XM_004360131.1"/>
</dbReference>
<dbReference type="OrthoDB" id="15400at2759"/>
<dbReference type="Gene3D" id="3.20.20.100">
    <property type="entry name" value="NADP-dependent oxidoreductase domain"/>
    <property type="match status" value="1"/>
</dbReference>
<dbReference type="SUPFAM" id="SSF51430">
    <property type="entry name" value="NAD(P)-linked oxidoreductase"/>
    <property type="match status" value="1"/>
</dbReference>
<organism evidence="2 3">
    <name type="scientific">Cavenderia fasciculata</name>
    <name type="common">Slime mold</name>
    <name type="synonym">Dictyostelium fasciculatum</name>
    <dbReference type="NCBI Taxonomy" id="261658"/>
    <lineage>
        <taxon>Eukaryota</taxon>
        <taxon>Amoebozoa</taxon>
        <taxon>Evosea</taxon>
        <taxon>Eumycetozoa</taxon>
        <taxon>Dictyostelia</taxon>
        <taxon>Acytosteliales</taxon>
        <taxon>Cavenderiaceae</taxon>
        <taxon>Cavenderia</taxon>
    </lineage>
</organism>
<dbReference type="KEGG" id="dfa:DFA_04455"/>
<dbReference type="InterPro" id="IPR044479">
    <property type="entry name" value="LGALDH-like"/>
</dbReference>
<sequence>MEKRRLGKTNIEVSSISYGGSPLGGVYGDNDIASQIDSVQYAISKGINFIDTSPYYGSKLSETVLGDALKGVPRDKYYLGTKVGRYGLSDFNFSYDTIIASVKESMQRMGVDYLDVVQCHDIEFGDLGQVINESIPALLKLKSDGLVRHIGVTGYPLSAIERVVEARGPCLDVILSYCHYTLNDSTLQSSLPVFQQHDIGVINASFLNMGMLTNRGPPAWHPAPDKLKQKCVEAAELCKSRGSDISKLALQFATMNPSIHTNLVGMPCRQQVDLNLETLSQPIDDQLLQDVLELFKPLKDLIWTSGKPENN</sequence>
<dbReference type="GO" id="GO:0005829">
    <property type="term" value="C:cytosol"/>
    <property type="evidence" value="ECO:0007669"/>
    <property type="project" value="TreeGrafter"/>
</dbReference>
<dbReference type="EMBL" id="GL883009">
    <property type="protein sequence ID" value="EGG22337.1"/>
    <property type="molecule type" value="Genomic_DNA"/>
</dbReference>
<proteinExistence type="predicted"/>
<accession>F4PPM4</accession>
<dbReference type="PANTHER" id="PTHR42686:SF1">
    <property type="entry name" value="GH17980P-RELATED"/>
    <property type="match status" value="1"/>
</dbReference>
<dbReference type="Proteomes" id="UP000007797">
    <property type="component" value="Unassembled WGS sequence"/>
</dbReference>
<name>F4PPM4_CACFS</name>
<dbReference type="GO" id="GO:0010349">
    <property type="term" value="F:L-galactose dehydrogenase activity"/>
    <property type="evidence" value="ECO:0007669"/>
    <property type="project" value="InterPro"/>
</dbReference>
<dbReference type="InterPro" id="IPR036812">
    <property type="entry name" value="NAD(P)_OxRdtase_dom_sf"/>
</dbReference>
<protein>
    <submittedName>
        <fullName evidence="2">Aldo-keto reductase</fullName>
    </submittedName>
</protein>
<dbReference type="OMA" id="DYDNMFD"/>
<dbReference type="FunFam" id="3.20.20.100:FF:000011">
    <property type="entry name" value="Aldo/keto reductase"/>
    <property type="match status" value="1"/>
</dbReference>
<keyword evidence="3" id="KW-1185">Reference proteome</keyword>
<dbReference type="InterPro" id="IPR020471">
    <property type="entry name" value="AKR"/>
</dbReference>
<dbReference type="AlphaFoldDB" id="F4PPM4"/>
<dbReference type="InterPro" id="IPR023210">
    <property type="entry name" value="NADP_OxRdtase_dom"/>
</dbReference>
<reference evidence="3" key="1">
    <citation type="journal article" date="2011" name="Genome Res.">
        <title>Phylogeny-wide analysis of social amoeba genomes highlights ancient origins for complex intercellular communication.</title>
        <authorList>
            <person name="Heidel A.J."/>
            <person name="Lawal H.M."/>
            <person name="Felder M."/>
            <person name="Schilde C."/>
            <person name="Helps N.R."/>
            <person name="Tunggal B."/>
            <person name="Rivero F."/>
            <person name="John U."/>
            <person name="Schleicher M."/>
            <person name="Eichinger L."/>
            <person name="Platzer M."/>
            <person name="Noegel A.A."/>
            <person name="Schaap P."/>
            <person name="Gloeckner G."/>
        </authorList>
    </citation>
    <scope>NUCLEOTIDE SEQUENCE [LARGE SCALE GENOMIC DNA]</scope>
    <source>
        <strain evidence="3">SH3</strain>
    </source>
</reference>
<evidence type="ECO:0000313" key="3">
    <source>
        <dbReference type="Proteomes" id="UP000007797"/>
    </source>
</evidence>
<dbReference type="STRING" id="1054147.F4PPM4"/>
<dbReference type="GeneID" id="14874345"/>
<evidence type="ECO:0000313" key="2">
    <source>
        <dbReference type="EMBL" id="EGG22337.1"/>
    </source>
</evidence>
<dbReference type="PANTHER" id="PTHR42686">
    <property type="entry name" value="GH17980P-RELATED"/>
    <property type="match status" value="1"/>
</dbReference>
<gene>
    <name evidence="2" type="primary">alrE</name>
    <name evidence="2" type="ORF">DFA_04455</name>
</gene>
<dbReference type="Pfam" id="PF00248">
    <property type="entry name" value="Aldo_ket_red"/>
    <property type="match status" value="1"/>
</dbReference>
<feature type="domain" description="NADP-dependent oxidoreductase" evidence="1">
    <location>
        <begin position="16"/>
        <end position="290"/>
    </location>
</feature>
<dbReference type="CDD" id="cd19163">
    <property type="entry name" value="AKR_galDH"/>
    <property type="match status" value="1"/>
</dbReference>
<evidence type="ECO:0000259" key="1">
    <source>
        <dbReference type="Pfam" id="PF00248"/>
    </source>
</evidence>